<dbReference type="SMART" id="SM00867">
    <property type="entry name" value="YceI"/>
    <property type="match status" value="1"/>
</dbReference>
<reference evidence="3 4" key="1">
    <citation type="journal article" date="2011" name="Front. Microbiol.">
        <title>Genomic signatures of strain selection and enhancement in Bacillus atrophaeus var. globigii, a historical biowarfare simulant.</title>
        <authorList>
            <person name="Gibbons H.S."/>
            <person name="Broomall S.M."/>
            <person name="McNew L.A."/>
            <person name="Daligault H."/>
            <person name="Chapman C."/>
            <person name="Bruce D."/>
            <person name="Karavis M."/>
            <person name="Krepps M."/>
            <person name="McGregor P.A."/>
            <person name="Hong C."/>
            <person name="Park K.H."/>
            <person name="Akmal A."/>
            <person name="Feldman A."/>
            <person name="Lin J.S."/>
            <person name="Chang W.E."/>
            <person name="Higgs B.W."/>
            <person name="Demirev P."/>
            <person name="Lindquist J."/>
            <person name="Liem A."/>
            <person name="Fochler E."/>
            <person name="Read T.D."/>
            <person name="Tapia R."/>
            <person name="Johnson S."/>
            <person name="Bishop-Lilly K.A."/>
            <person name="Detter C."/>
            <person name="Han C."/>
            <person name="Sozhamannan S."/>
            <person name="Rosenzweig C.N."/>
            <person name="Skowronski E.W."/>
        </authorList>
    </citation>
    <scope>NUCLEOTIDE SEQUENCE [LARGE SCALE GENOMIC DNA]</scope>
    <source>
        <strain evidence="3 4">MLST1</strain>
    </source>
</reference>
<feature type="chain" id="PRO_5018995704" description="Lipid/polyisoprenoid-binding YceI-like domain-containing protein" evidence="1">
    <location>
        <begin position="22"/>
        <end position="190"/>
    </location>
</feature>
<dbReference type="Pfam" id="PF04264">
    <property type="entry name" value="YceI"/>
    <property type="match status" value="1"/>
</dbReference>
<dbReference type="Gene3D" id="2.40.128.110">
    <property type="entry name" value="Lipid/polyisoprenoid-binding, YceI-like"/>
    <property type="match status" value="1"/>
</dbReference>
<sequence>MKKTILAAALAATMTAPAAFANEYVIDTEGAHAFVQFKISHLGYSYLLGRFNTFEGSFYYDEANPENASVNVTIDTRSVDSNHAERDRHLRSDDFLNVDENPQATFQSTGFEPDGNGGGLLTGDFTLNGVTHSIDFPITQVGAGEDPWGEMRRGFEGTLSFTLADYDITYNLGPDAEDIEIYLSIEGIRQ</sequence>
<dbReference type="RefSeq" id="WP_126804558.1">
    <property type="nucleotide sequence ID" value="NZ_PIPL01000004.1"/>
</dbReference>
<evidence type="ECO:0000256" key="1">
    <source>
        <dbReference type="SAM" id="SignalP"/>
    </source>
</evidence>
<keyword evidence="4" id="KW-1185">Reference proteome</keyword>
<evidence type="ECO:0000313" key="3">
    <source>
        <dbReference type="EMBL" id="RUO22916.1"/>
    </source>
</evidence>
<evidence type="ECO:0000259" key="2">
    <source>
        <dbReference type="SMART" id="SM00867"/>
    </source>
</evidence>
<comment type="caution">
    <text evidence="3">The sequence shown here is derived from an EMBL/GenBank/DDBJ whole genome shotgun (WGS) entry which is preliminary data.</text>
</comment>
<feature type="signal peptide" evidence="1">
    <location>
        <begin position="1"/>
        <end position="21"/>
    </location>
</feature>
<dbReference type="PANTHER" id="PTHR34406:SF1">
    <property type="entry name" value="PROTEIN YCEI"/>
    <property type="match status" value="1"/>
</dbReference>
<dbReference type="AlphaFoldDB" id="A0A432W1B6"/>
<gene>
    <name evidence="3" type="ORF">CWE09_13360</name>
</gene>
<evidence type="ECO:0000313" key="4">
    <source>
        <dbReference type="Proteomes" id="UP000288293"/>
    </source>
</evidence>
<feature type="domain" description="Lipid/polyisoprenoid-binding YceI-like" evidence="2">
    <location>
        <begin position="23"/>
        <end position="188"/>
    </location>
</feature>
<dbReference type="SUPFAM" id="SSF101874">
    <property type="entry name" value="YceI-like"/>
    <property type="match status" value="1"/>
</dbReference>
<protein>
    <recommendedName>
        <fullName evidence="2">Lipid/polyisoprenoid-binding YceI-like domain-containing protein</fullName>
    </recommendedName>
</protein>
<keyword evidence="1" id="KW-0732">Signal</keyword>
<accession>A0A432W1B6</accession>
<dbReference type="Proteomes" id="UP000288293">
    <property type="component" value="Unassembled WGS sequence"/>
</dbReference>
<proteinExistence type="predicted"/>
<dbReference type="PANTHER" id="PTHR34406">
    <property type="entry name" value="PROTEIN YCEI"/>
    <property type="match status" value="1"/>
</dbReference>
<dbReference type="EMBL" id="PIPL01000004">
    <property type="protein sequence ID" value="RUO22916.1"/>
    <property type="molecule type" value="Genomic_DNA"/>
</dbReference>
<dbReference type="InterPro" id="IPR007372">
    <property type="entry name" value="Lipid/polyisoprenoid-bd_YceI"/>
</dbReference>
<dbReference type="NCBIfam" id="NF002994">
    <property type="entry name" value="PRK03757.1"/>
    <property type="match status" value="1"/>
</dbReference>
<organism evidence="3 4">
    <name type="scientific">Aliidiomarina minuta</name>
    <dbReference type="NCBI Taxonomy" id="880057"/>
    <lineage>
        <taxon>Bacteria</taxon>
        <taxon>Pseudomonadati</taxon>
        <taxon>Pseudomonadota</taxon>
        <taxon>Gammaproteobacteria</taxon>
        <taxon>Alteromonadales</taxon>
        <taxon>Idiomarinaceae</taxon>
        <taxon>Aliidiomarina</taxon>
    </lineage>
</organism>
<dbReference type="InterPro" id="IPR036761">
    <property type="entry name" value="TTHA0802/YceI-like_sf"/>
</dbReference>
<name>A0A432W1B6_9GAMM</name>
<dbReference type="OrthoDB" id="9811006at2"/>